<evidence type="ECO:0008006" key="3">
    <source>
        <dbReference type="Google" id="ProtNLM"/>
    </source>
</evidence>
<dbReference type="STRING" id="402385.SAMN05421848_2654"/>
<dbReference type="RefSeq" id="WP_090134831.1">
    <property type="nucleotide sequence ID" value="NZ_FOLY01000005.1"/>
</dbReference>
<reference evidence="2" key="1">
    <citation type="submission" date="2016-10" db="EMBL/GenBank/DDBJ databases">
        <authorList>
            <person name="Varghese N."/>
            <person name="Submissions S."/>
        </authorList>
    </citation>
    <scope>NUCLEOTIDE SEQUENCE [LARGE SCALE GENOMIC DNA]</scope>
    <source>
        <strain evidence="2">DSM 23439</strain>
    </source>
</reference>
<dbReference type="EMBL" id="FOLY01000005">
    <property type="protein sequence ID" value="SFC75603.1"/>
    <property type="molecule type" value="Genomic_DNA"/>
</dbReference>
<sequence>MNLEQLTLAQLARLERWLCRYPDIEGLEALLLERLESGRINGRCRLDSGRIARELDMAHALIRRAASSLETRGLIELADRRGAGPGLWLSLVDETVSSA</sequence>
<dbReference type="SUPFAM" id="SSF46785">
    <property type="entry name" value="Winged helix' DNA-binding domain"/>
    <property type="match status" value="1"/>
</dbReference>
<dbReference type="AlphaFoldDB" id="A0A1I1LZ40"/>
<dbReference type="InterPro" id="IPR036390">
    <property type="entry name" value="WH_DNA-bd_sf"/>
</dbReference>
<gene>
    <name evidence="1" type="ORF">SAMN05421848_2654</name>
</gene>
<dbReference type="OrthoDB" id="6183655at2"/>
<name>A0A1I1LZ40_9GAMM</name>
<dbReference type="Proteomes" id="UP000199046">
    <property type="component" value="Unassembled WGS sequence"/>
</dbReference>
<accession>A0A1I1LZ40</accession>
<evidence type="ECO:0000313" key="2">
    <source>
        <dbReference type="Proteomes" id="UP000199046"/>
    </source>
</evidence>
<evidence type="ECO:0000313" key="1">
    <source>
        <dbReference type="EMBL" id="SFC75603.1"/>
    </source>
</evidence>
<keyword evidence="2" id="KW-1185">Reference proteome</keyword>
<proteinExistence type="predicted"/>
<organism evidence="1 2">
    <name type="scientific">Kushneria avicenniae</name>
    <dbReference type="NCBI Taxonomy" id="402385"/>
    <lineage>
        <taxon>Bacteria</taxon>
        <taxon>Pseudomonadati</taxon>
        <taxon>Pseudomonadota</taxon>
        <taxon>Gammaproteobacteria</taxon>
        <taxon>Oceanospirillales</taxon>
        <taxon>Halomonadaceae</taxon>
        <taxon>Kushneria</taxon>
    </lineage>
</organism>
<protein>
    <recommendedName>
        <fullName evidence="3">GntR family transcriptional regulator</fullName>
    </recommendedName>
</protein>